<feature type="compositionally biased region" description="Low complexity" evidence="4">
    <location>
        <begin position="370"/>
        <end position="393"/>
    </location>
</feature>
<evidence type="ECO:0000256" key="2">
    <source>
        <dbReference type="ARBA" id="ARBA00023015"/>
    </source>
</evidence>
<comment type="similarity">
    <text evidence="1">Belongs to the CNOT2/3/5 family.</text>
</comment>
<feature type="region of interest" description="Disordered" evidence="4">
    <location>
        <begin position="370"/>
        <end position="435"/>
    </location>
</feature>
<feature type="compositionally biased region" description="Low complexity" evidence="4">
    <location>
        <begin position="566"/>
        <end position="578"/>
    </location>
</feature>
<dbReference type="Pfam" id="PF04153">
    <property type="entry name" value="NOT2_3_5_C"/>
    <property type="match status" value="1"/>
</dbReference>
<dbReference type="InterPro" id="IPR007282">
    <property type="entry name" value="NOT2/3/5_C"/>
</dbReference>
<feature type="compositionally biased region" description="Basic residues" evidence="4">
    <location>
        <begin position="532"/>
        <end position="544"/>
    </location>
</feature>
<protein>
    <submittedName>
        <fullName evidence="6">Ccr4-not transcription complex subunit</fullName>
    </submittedName>
</protein>
<proteinExistence type="inferred from homology"/>
<sequence>MYPNKPYNSMDYKGNYYGQMSYNPMNQPKEIRDLSFRQTYYPSNEDYYNYSYQSPQNNDYQNYYSNSTETHNETIENEMYGDMGTGQQMYNENQLVGNNNLKGNEYSSYYYDEYSNSQGLEMNYGQQERSSFPNFTGNNPEKQTNTLNIQNPKVNKNGGYLNQQQQKQKQIKNNNSINYGNTNQIQDQYLQMGTKNRNMDNNNLQNTFLKNVNQGLSKQNEGGKQTSESILLFEYQNKTNYIQSQNKKKQDFSTFPIERGALVGNSNENENQFVKKHNPNKFNLKERINNDRTHFKDRNPVVLNANDNENENENLAFIFKDGKILNSSTSIQKIKEQPKYFNLKNTNEKFKNINNYTNIHTNKKGIKGISSSFGNNNGNNNNNQLLNHNYSSSGSTTPTTINNNHNHNNNNNNNNNSTASVTINDSNSNNNNPFQINKEEFSSLSQVVGNKNKSNINNGQKQFQIPSIKTFKNSPGKKKRGEKLKIIGSFEDENNTGERFVNNLNLLNIHNNNQNNRYQDKKNNYENNVNNNKKRKKSNNKNKNNKNTNNKNSHNNVNHKNKNKRAQQQQKAKEQNNNYTVSKLNDKKKNNINETKNINENKQESDYTELWNIVESNERKENFLLSGLIKSIKTTGPTFNTLTFGIDLRTLGLDLNTTDKLCSIFESPWGVPENRGNVEHEIPDFYSTNSQVELSYEKMSNFSDLLLLYIFYSSPRDTLQIAAVEILLQRGWSFHKEHAVWIIKDPESKNGNSESGSFIFFNPDTWEMVREENFILRKEEVL</sequence>
<dbReference type="EMBL" id="JANTQA010000032">
    <property type="protein sequence ID" value="KAJ3439434.1"/>
    <property type="molecule type" value="Genomic_DNA"/>
</dbReference>
<evidence type="ECO:0000259" key="5">
    <source>
        <dbReference type="Pfam" id="PF04153"/>
    </source>
</evidence>
<evidence type="ECO:0000256" key="4">
    <source>
        <dbReference type="SAM" id="MobiDB-lite"/>
    </source>
</evidence>
<accession>A0AAV7ZI01</accession>
<keyword evidence="3" id="KW-0804">Transcription</keyword>
<dbReference type="InterPro" id="IPR040168">
    <property type="entry name" value="Not2/3/5"/>
</dbReference>
<feature type="domain" description="NOT2/NOT3/NOT5 C-terminal" evidence="5">
    <location>
        <begin position="663"/>
        <end position="780"/>
    </location>
</feature>
<evidence type="ECO:0000256" key="1">
    <source>
        <dbReference type="ARBA" id="ARBA00007682"/>
    </source>
</evidence>
<name>A0AAV7ZI01_9EUKA</name>
<evidence type="ECO:0000313" key="6">
    <source>
        <dbReference type="EMBL" id="KAJ3439434.1"/>
    </source>
</evidence>
<dbReference type="PANTHER" id="PTHR23326">
    <property type="entry name" value="CCR4 NOT-RELATED"/>
    <property type="match status" value="1"/>
</dbReference>
<keyword evidence="2" id="KW-0805">Transcription regulation</keyword>
<feature type="compositionally biased region" description="Low complexity" evidence="4">
    <location>
        <begin position="545"/>
        <end position="556"/>
    </location>
</feature>
<gene>
    <name evidence="6" type="ORF">M0812_15460</name>
</gene>
<feature type="region of interest" description="Disordered" evidence="4">
    <location>
        <begin position="513"/>
        <end position="600"/>
    </location>
</feature>
<dbReference type="GO" id="GO:0006355">
    <property type="term" value="P:regulation of DNA-templated transcription"/>
    <property type="evidence" value="ECO:0007669"/>
    <property type="project" value="InterPro"/>
</dbReference>
<organism evidence="6 7">
    <name type="scientific">Anaeramoeba flamelloides</name>
    <dbReference type="NCBI Taxonomy" id="1746091"/>
    <lineage>
        <taxon>Eukaryota</taxon>
        <taxon>Metamonada</taxon>
        <taxon>Anaeramoebidae</taxon>
        <taxon>Anaeramoeba</taxon>
    </lineage>
</organism>
<evidence type="ECO:0000313" key="7">
    <source>
        <dbReference type="Proteomes" id="UP001146793"/>
    </source>
</evidence>
<feature type="compositionally biased region" description="Low complexity" evidence="4">
    <location>
        <begin position="402"/>
        <end position="416"/>
    </location>
</feature>
<feature type="compositionally biased region" description="Basic and acidic residues" evidence="4">
    <location>
        <begin position="584"/>
        <end position="600"/>
    </location>
</feature>
<dbReference type="InterPro" id="IPR038635">
    <property type="entry name" value="CCR4-NOT_su2/3/5_C_sf"/>
</dbReference>
<evidence type="ECO:0000256" key="3">
    <source>
        <dbReference type="ARBA" id="ARBA00023163"/>
    </source>
</evidence>
<dbReference type="AlphaFoldDB" id="A0AAV7ZI01"/>
<reference evidence="6" key="1">
    <citation type="submission" date="2022-08" db="EMBL/GenBank/DDBJ databases">
        <title>Novel sulphate-reducing endosymbionts in the free-living metamonad Anaeramoeba.</title>
        <authorList>
            <person name="Jerlstrom-Hultqvist J."/>
            <person name="Cepicka I."/>
            <person name="Gallot-Lavallee L."/>
            <person name="Salas-Leiva D."/>
            <person name="Curtis B.A."/>
            <person name="Zahonova K."/>
            <person name="Pipaliya S."/>
            <person name="Dacks J."/>
            <person name="Roger A.J."/>
        </authorList>
    </citation>
    <scope>NUCLEOTIDE SEQUENCE</scope>
    <source>
        <strain evidence="6">Busselton2</strain>
    </source>
</reference>
<dbReference type="Proteomes" id="UP001146793">
    <property type="component" value="Unassembled WGS sequence"/>
</dbReference>
<dbReference type="GO" id="GO:0030015">
    <property type="term" value="C:CCR4-NOT core complex"/>
    <property type="evidence" value="ECO:0007669"/>
    <property type="project" value="InterPro"/>
</dbReference>
<comment type="caution">
    <text evidence="6">The sequence shown here is derived from an EMBL/GenBank/DDBJ whole genome shotgun (WGS) entry which is preliminary data.</text>
</comment>
<dbReference type="Gene3D" id="2.30.30.1020">
    <property type="entry name" value="CCR4-NOT complex subunit 2/3/5, C-terminal domain"/>
    <property type="match status" value="1"/>
</dbReference>